<keyword evidence="2" id="KW-1185">Reference proteome</keyword>
<name>A0A7T8QS71_CALRO</name>
<accession>A0A7T8QS71</accession>
<proteinExistence type="predicted"/>
<dbReference type="EMBL" id="CP045892">
    <property type="protein sequence ID" value="QQP53209.1"/>
    <property type="molecule type" value="Genomic_DNA"/>
</dbReference>
<evidence type="ECO:0000313" key="1">
    <source>
        <dbReference type="EMBL" id="QQP53209.1"/>
    </source>
</evidence>
<protein>
    <submittedName>
        <fullName evidence="1">Uncharacterized protein</fullName>
    </submittedName>
</protein>
<dbReference type="AlphaFoldDB" id="A0A7T8QS71"/>
<gene>
    <name evidence="1" type="ORF">FKW44_005597</name>
</gene>
<sequence>MKRLTVGCCCMHLTQLSTDTFNSNPDCRHRCCGVGSVRGTGIATRRQTMAGIWNKPKFPIPSST</sequence>
<reference evidence="2" key="1">
    <citation type="submission" date="2021-01" db="EMBL/GenBank/DDBJ databases">
        <title>Caligus Genome Assembly.</title>
        <authorList>
            <person name="Gallardo-Escarate C."/>
        </authorList>
    </citation>
    <scope>NUCLEOTIDE SEQUENCE [LARGE SCALE GENOMIC DNA]</scope>
</reference>
<organism evidence="1 2">
    <name type="scientific">Caligus rogercresseyi</name>
    <name type="common">Sea louse</name>
    <dbReference type="NCBI Taxonomy" id="217165"/>
    <lineage>
        <taxon>Eukaryota</taxon>
        <taxon>Metazoa</taxon>
        <taxon>Ecdysozoa</taxon>
        <taxon>Arthropoda</taxon>
        <taxon>Crustacea</taxon>
        <taxon>Multicrustacea</taxon>
        <taxon>Hexanauplia</taxon>
        <taxon>Copepoda</taxon>
        <taxon>Siphonostomatoida</taxon>
        <taxon>Caligidae</taxon>
        <taxon>Caligus</taxon>
    </lineage>
</organism>
<evidence type="ECO:0000313" key="2">
    <source>
        <dbReference type="Proteomes" id="UP000595437"/>
    </source>
</evidence>
<dbReference type="Proteomes" id="UP000595437">
    <property type="component" value="Chromosome 3"/>
</dbReference>